<sequence length="447" mass="47496">MTVTVGETAERPEAGILIRNARIFDGLSDEVRPGHVRIDGRKIAHVGHGEPPPPTESDHIVIDAGGRTLIPGLSDAHAHVMLTGSSPTALLASGAGLGYLTGAAEAEAMLLRGFTTIRDMAGDTGELKRLIDAGRLRGPRIYPSQAGISQTAGHGDFGMIYESPTVLGGTPSRAEELGVMRVANGRPQVLAAVREQLKKGASQIKLMAGGGAASLYDPLDVLQFTADEMRAAVEAATDWGTYVAVHVYTGPGIRRALESGVTVIEHGQLATEDDIKRMADHGAWLSTQPFVEDDHTYADPILAEKNRRICTGVERTFAWALEHGVNIAFGTDLLLDPSKSGRQSEMLTRLASLCGSSLAGLRVATSGNAELFRLSGNRDPYQSPTLTESDGAARPPHHNRLGVLAEGAWADMLLVDGDPTRDLGLLGDPDSNLRLIIKDGRVHKNTL</sequence>
<proteinExistence type="predicted"/>
<dbReference type="SUPFAM" id="SSF51556">
    <property type="entry name" value="Metallo-dependent hydrolases"/>
    <property type="match status" value="1"/>
</dbReference>
<dbReference type="eggNOG" id="COG1228">
    <property type="taxonomic scope" value="Bacteria"/>
</dbReference>
<dbReference type="InterPro" id="IPR051781">
    <property type="entry name" value="Metallo-dep_Hydrolase"/>
</dbReference>
<dbReference type="SUPFAM" id="SSF51338">
    <property type="entry name" value="Composite domain of metallo-dependent hydrolases"/>
    <property type="match status" value="1"/>
</dbReference>
<dbReference type="PANTHER" id="PTHR43135:SF3">
    <property type="entry name" value="ALPHA-D-RIBOSE 1-METHYLPHOSPHONATE 5-TRIPHOSPHATE DIPHOSPHATASE"/>
    <property type="match status" value="1"/>
</dbReference>
<dbReference type="HOGENOM" id="CLU_023620_2_0_11"/>
<dbReference type="AlphaFoldDB" id="C7MWQ9"/>
<name>C7MWQ9_SACVD</name>
<accession>C7MWQ9</accession>
<feature type="region of interest" description="Disordered" evidence="1">
    <location>
        <begin position="375"/>
        <end position="396"/>
    </location>
</feature>
<evidence type="ECO:0000313" key="3">
    <source>
        <dbReference type="EMBL" id="ACU97163.1"/>
    </source>
</evidence>
<dbReference type="Gene3D" id="2.30.40.10">
    <property type="entry name" value="Urease, subunit C, domain 1"/>
    <property type="match status" value="1"/>
</dbReference>
<protein>
    <submittedName>
        <fullName evidence="3">Amidohydrolase, imidazolonepropionase</fullName>
    </submittedName>
</protein>
<reference evidence="3" key="1">
    <citation type="journal article" date="2009" name="Stand. Genomic Sci.">
        <title>Complete genome sequence of Saccharomonospora viridis type strain (P101).</title>
        <authorList>
            <person name="Pati A."/>
            <person name="Sikorski J."/>
            <person name="Nolan M."/>
            <person name="Lapidus A."/>
            <person name="Copeland A."/>
            <person name="Glavina Del Rio T."/>
            <person name="Lucas S."/>
            <person name="Chen F."/>
            <person name="Tice H."/>
            <person name="Pitluck S."/>
            <person name="Cheng J.F."/>
            <person name="Chertkov O."/>
            <person name="Brettin T."/>
            <person name="Han C."/>
            <person name="Detter J.C."/>
            <person name="Kuske C."/>
            <person name="Bruce D."/>
            <person name="Goodwin L."/>
            <person name="Chain P."/>
            <person name="D'haeseleer P."/>
            <person name="Chen A."/>
            <person name="Palaniappan K."/>
            <person name="Ivanova N."/>
            <person name="Mavromatis K."/>
            <person name="Mikhailova N."/>
            <person name="Rohde M."/>
            <person name="Tindall B.J."/>
            <person name="Goker M."/>
            <person name="Bristow J."/>
            <person name="Eisen J.A."/>
            <person name="Markowitz V."/>
            <person name="Hugenholtz P."/>
            <person name="Kyrpides N.C."/>
            <person name="Klenk H.P."/>
        </authorList>
    </citation>
    <scope>NUCLEOTIDE SEQUENCE [LARGE SCALE GENOMIC DNA]</scope>
    <source>
        <strain evidence="3">DSM 43017</strain>
    </source>
</reference>
<evidence type="ECO:0000313" key="4">
    <source>
        <dbReference type="Proteomes" id="UP000000841"/>
    </source>
</evidence>
<dbReference type="Pfam" id="PF01979">
    <property type="entry name" value="Amidohydro_1"/>
    <property type="match status" value="1"/>
</dbReference>
<keyword evidence="3" id="KW-0378">Hydrolase</keyword>
<keyword evidence="4" id="KW-1185">Reference proteome</keyword>
<dbReference type="CDD" id="cd01299">
    <property type="entry name" value="Met_dep_hydrolase_A"/>
    <property type="match status" value="1"/>
</dbReference>
<feature type="domain" description="Amidohydrolase-related" evidence="2">
    <location>
        <begin position="68"/>
        <end position="375"/>
    </location>
</feature>
<organism evidence="3 4">
    <name type="scientific">Saccharomonospora viridis (strain ATCC 15386 / DSM 43017 / JCM 3036 / CCUG 5913 / NBRC 12207 / NCIMB 9602 / P101)</name>
    <name type="common">Thermoactinomyces viridis</name>
    <dbReference type="NCBI Taxonomy" id="471857"/>
    <lineage>
        <taxon>Bacteria</taxon>
        <taxon>Bacillati</taxon>
        <taxon>Actinomycetota</taxon>
        <taxon>Actinomycetes</taxon>
        <taxon>Pseudonocardiales</taxon>
        <taxon>Pseudonocardiaceae</taxon>
        <taxon>Saccharomonospora</taxon>
    </lineage>
</organism>
<evidence type="ECO:0000256" key="1">
    <source>
        <dbReference type="SAM" id="MobiDB-lite"/>
    </source>
</evidence>
<dbReference type="EMBL" id="CP001683">
    <property type="protein sequence ID" value="ACU97163.1"/>
    <property type="molecule type" value="Genomic_DNA"/>
</dbReference>
<evidence type="ECO:0000259" key="2">
    <source>
        <dbReference type="Pfam" id="PF01979"/>
    </source>
</evidence>
<dbReference type="PANTHER" id="PTHR43135">
    <property type="entry name" value="ALPHA-D-RIBOSE 1-METHYLPHOSPHONATE 5-TRIPHOSPHATE DIPHOSPHATASE"/>
    <property type="match status" value="1"/>
</dbReference>
<dbReference type="InterPro" id="IPR011059">
    <property type="entry name" value="Metal-dep_hydrolase_composite"/>
</dbReference>
<gene>
    <name evidence="3" type="ordered locus">Svir_21530</name>
</gene>
<dbReference type="KEGG" id="svi:Svir_21530"/>
<dbReference type="InterPro" id="IPR057744">
    <property type="entry name" value="OTAase-like"/>
</dbReference>
<dbReference type="InterPro" id="IPR006680">
    <property type="entry name" value="Amidohydro-rel"/>
</dbReference>
<dbReference type="Gene3D" id="3.20.20.140">
    <property type="entry name" value="Metal-dependent hydrolases"/>
    <property type="match status" value="1"/>
</dbReference>
<dbReference type="GO" id="GO:0016810">
    <property type="term" value="F:hydrolase activity, acting on carbon-nitrogen (but not peptide) bonds"/>
    <property type="evidence" value="ECO:0007669"/>
    <property type="project" value="InterPro"/>
</dbReference>
<dbReference type="STRING" id="471857.Svir_21530"/>
<dbReference type="Proteomes" id="UP000000841">
    <property type="component" value="Chromosome"/>
</dbReference>
<dbReference type="InterPro" id="IPR032466">
    <property type="entry name" value="Metal_Hydrolase"/>
</dbReference>